<keyword evidence="3" id="KW-1185">Reference proteome</keyword>
<reference evidence="2 3" key="1">
    <citation type="journal article" date="2018" name="Front. Plant Sci.">
        <title>Red Clover (Trifolium pratense) and Zigzag Clover (T. medium) - A Picture of Genomic Similarities and Differences.</title>
        <authorList>
            <person name="Dluhosova J."/>
            <person name="Istvanek J."/>
            <person name="Nedelnik J."/>
            <person name="Repkova J."/>
        </authorList>
    </citation>
    <scope>NUCLEOTIDE SEQUENCE [LARGE SCALE GENOMIC DNA]</scope>
    <source>
        <strain evidence="3">cv. 10/8</strain>
        <tissue evidence="2">Leaf</tissue>
    </source>
</reference>
<accession>A0A392VQU8</accession>
<dbReference type="Proteomes" id="UP000265520">
    <property type="component" value="Unassembled WGS sequence"/>
</dbReference>
<feature type="non-terminal residue" evidence="2">
    <location>
        <position position="58"/>
    </location>
</feature>
<evidence type="ECO:0000313" key="3">
    <source>
        <dbReference type="Proteomes" id="UP000265520"/>
    </source>
</evidence>
<feature type="region of interest" description="Disordered" evidence="1">
    <location>
        <begin position="35"/>
        <end position="58"/>
    </location>
</feature>
<evidence type="ECO:0000256" key="1">
    <source>
        <dbReference type="SAM" id="MobiDB-lite"/>
    </source>
</evidence>
<name>A0A392VQU8_9FABA</name>
<organism evidence="2 3">
    <name type="scientific">Trifolium medium</name>
    <dbReference type="NCBI Taxonomy" id="97028"/>
    <lineage>
        <taxon>Eukaryota</taxon>
        <taxon>Viridiplantae</taxon>
        <taxon>Streptophyta</taxon>
        <taxon>Embryophyta</taxon>
        <taxon>Tracheophyta</taxon>
        <taxon>Spermatophyta</taxon>
        <taxon>Magnoliopsida</taxon>
        <taxon>eudicotyledons</taxon>
        <taxon>Gunneridae</taxon>
        <taxon>Pentapetalae</taxon>
        <taxon>rosids</taxon>
        <taxon>fabids</taxon>
        <taxon>Fabales</taxon>
        <taxon>Fabaceae</taxon>
        <taxon>Papilionoideae</taxon>
        <taxon>50 kb inversion clade</taxon>
        <taxon>NPAAA clade</taxon>
        <taxon>Hologalegina</taxon>
        <taxon>IRL clade</taxon>
        <taxon>Trifolieae</taxon>
        <taxon>Trifolium</taxon>
    </lineage>
</organism>
<proteinExistence type="predicted"/>
<sequence>MALETQTARETATAETTETEDEDVIHQIHVLVTTEAAGTTPTKTIEEGNPTVIQDGPP</sequence>
<feature type="compositionally biased region" description="Low complexity" evidence="1">
    <location>
        <begin position="1"/>
        <end position="16"/>
    </location>
</feature>
<protein>
    <submittedName>
        <fullName evidence="2">Uncharacterized protein</fullName>
    </submittedName>
</protein>
<evidence type="ECO:0000313" key="2">
    <source>
        <dbReference type="EMBL" id="MCI89361.1"/>
    </source>
</evidence>
<dbReference type="AlphaFoldDB" id="A0A392VQU8"/>
<dbReference type="EMBL" id="LXQA011217623">
    <property type="protein sequence ID" value="MCI89361.1"/>
    <property type="molecule type" value="Genomic_DNA"/>
</dbReference>
<feature type="region of interest" description="Disordered" evidence="1">
    <location>
        <begin position="1"/>
        <end position="23"/>
    </location>
</feature>
<comment type="caution">
    <text evidence="2">The sequence shown here is derived from an EMBL/GenBank/DDBJ whole genome shotgun (WGS) entry which is preliminary data.</text>
</comment>